<dbReference type="Proteomes" id="UP000001868">
    <property type="component" value="Chromosome"/>
</dbReference>
<feature type="binding site" evidence="4">
    <location>
        <begin position="109"/>
        <end position="110"/>
    </location>
    <ligand>
        <name>pyridoxal 5'-phosphate</name>
        <dbReference type="ChEBI" id="CHEBI:597326"/>
    </ligand>
</feature>
<evidence type="ECO:0000313" key="7">
    <source>
        <dbReference type="Proteomes" id="UP000001868"/>
    </source>
</evidence>
<keyword evidence="2 4" id="KW-0808">Transferase</keyword>
<dbReference type="GO" id="GO:0005737">
    <property type="term" value="C:cytoplasm"/>
    <property type="evidence" value="ECO:0007669"/>
    <property type="project" value="UniProtKB-SubCell"/>
</dbReference>
<dbReference type="STRING" id="450851.PHZ_c2939"/>
<dbReference type="Gene3D" id="3.90.1150.10">
    <property type="entry name" value="Aspartate Aminotransferase, domain 1"/>
    <property type="match status" value="1"/>
</dbReference>
<dbReference type="InterPro" id="IPR004636">
    <property type="entry name" value="AcOrn/SuccOrn_fam"/>
</dbReference>
<dbReference type="InterPro" id="IPR050103">
    <property type="entry name" value="Class-III_PLP-dep_AT"/>
</dbReference>
<keyword evidence="1 4" id="KW-0032">Aminotransferase</keyword>
<feature type="binding site" evidence="4">
    <location>
        <position position="145"/>
    </location>
    <ligand>
        <name>N(2)-acetyl-L-ornithine</name>
        <dbReference type="ChEBI" id="CHEBI:57805"/>
    </ligand>
</feature>
<comment type="subcellular location">
    <subcellularLocation>
        <location evidence="4">Cytoplasm</location>
    </subcellularLocation>
</comment>
<dbReference type="GO" id="GO:0006526">
    <property type="term" value="P:L-arginine biosynthetic process"/>
    <property type="evidence" value="ECO:0007669"/>
    <property type="project" value="UniProtKB-UniRule"/>
</dbReference>
<evidence type="ECO:0000256" key="5">
    <source>
        <dbReference type="SAM" id="Coils"/>
    </source>
</evidence>
<evidence type="ECO:0000313" key="6">
    <source>
        <dbReference type="EMBL" id="ACG79348.1"/>
    </source>
</evidence>
<dbReference type="Gene3D" id="3.40.640.10">
    <property type="entry name" value="Type I PLP-dependent aspartate aminotransferase-like (Major domain)"/>
    <property type="match status" value="1"/>
</dbReference>
<protein>
    <recommendedName>
        <fullName evidence="4">Acetylornithine aminotransferase</fullName>
        <shortName evidence="4">ACOAT</shortName>
        <ecNumber evidence="4">2.6.1.11</ecNumber>
    </recommendedName>
</protein>
<dbReference type="PANTHER" id="PTHR11986:SF113">
    <property type="entry name" value="SUCCINYLORNITHINE TRANSAMINASE"/>
    <property type="match status" value="1"/>
</dbReference>
<feature type="binding site" evidence="4">
    <location>
        <position position="286"/>
    </location>
    <ligand>
        <name>N(2)-acetyl-L-ornithine</name>
        <dbReference type="ChEBI" id="CHEBI:57805"/>
    </ligand>
</feature>
<keyword evidence="5" id="KW-0175">Coiled coil</keyword>
<dbReference type="AlphaFoldDB" id="B4R8Y3"/>
<dbReference type="UniPathway" id="UPA00068">
    <property type="reaction ID" value="UER00109"/>
</dbReference>
<dbReference type="GO" id="GO:0042802">
    <property type="term" value="F:identical protein binding"/>
    <property type="evidence" value="ECO:0007669"/>
    <property type="project" value="TreeGrafter"/>
</dbReference>
<dbReference type="CDD" id="cd00610">
    <property type="entry name" value="OAT_like"/>
    <property type="match status" value="1"/>
</dbReference>
<feature type="coiled-coil region" evidence="5">
    <location>
        <begin position="386"/>
        <end position="413"/>
    </location>
</feature>
<dbReference type="EC" id="2.6.1.11" evidence="4"/>
<dbReference type="InterPro" id="IPR015421">
    <property type="entry name" value="PyrdxlP-dep_Trfase_major"/>
</dbReference>
<keyword evidence="3 4" id="KW-0663">Pyridoxal phosphate</keyword>
<comment type="miscellaneous">
    <text evidence="4">May also have succinyldiaminopimelate aminotransferase activity, thus carrying out the corresponding step in lysine biosynthesis.</text>
</comment>
<dbReference type="FunFam" id="3.40.640.10:FF:000004">
    <property type="entry name" value="Acetylornithine aminotransferase"/>
    <property type="match status" value="1"/>
</dbReference>
<evidence type="ECO:0000256" key="3">
    <source>
        <dbReference type="ARBA" id="ARBA00022898"/>
    </source>
</evidence>
<comment type="subunit">
    <text evidence="4">Homodimer.</text>
</comment>
<dbReference type="InterPro" id="IPR015422">
    <property type="entry name" value="PyrdxlP-dep_Trfase_small"/>
</dbReference>
<dbReference type="PIRSF" id="PIRSF000521">
    <property type="entry name" value="Transaminase_4ab_Lys_Orn"/>
    <property type="match status" value="1"/>
</dbReference>
<reference evidence="6 7" key="1">
    <citation type="journal article" date="2008" name="BMC Genomics">
        <title>Complete genome of Phenylobacterium zucineum - a novel facultative intracellular bacterium isolated from human erythroleukemia cell line K562.</title>
        <authorList>
            <person name="Luo Y."/>
            <person name="Xu X."/>
            <person name="Ding Z."/>
            <person name="Liu Z."/>
            <person name="Zhang B."/>
            <person name="Yan Z."/>
            <person name="Sun J."/>
            <person name="Hu S."/>
            <person name="Hu X."/>
        </authorList>
    </citation>
    <scope>NUCLEOTIDE SEQUENCE [LARGE SCALE GENOMIC DNA]</scope>
    <source>
        <strain evidence="6 7">HLK1</strain>
    </source>
</reference>
<dbReference type="InterPro" id="IPR049704">
    <property type="entry name" value="Aminotrans_3_PPA_site"/>
</dbReference>
<evidence type="ECO:0000256" key="2">
    <source>
        <dbReference type="ARBA" id="ARBA00022679"/>
    </source>
</evidence>
<dbReference type="InterPro" id="IPR005814">
    <property type="entry name" value="Aminotrans_3"/>
</dbReference>
<dbReference type="GO" id="GO:0003992">
    <property type="term" value="F:N2-acetyl-L-ornithine:2-oxoglutarate 5-aminotransferase activity"/>
    <property type="evidence" value="ECO:0007669"/>
    <property type="project" value="UniProtKB-UniRule"/>
</dbReference>
<sequence length="414" mass="44125">MSEKTASQAAAPVPSDHIMGVYARAPLAFERGEGARLYTAEGEAYLDCMAGIAVNALGHSHPRLIQALKDQADKLWHTSNIFRIPNQEKLADLLTRNTFADVAFFTNSGAEAIECAIKTARKYHWAKGQPERIDIIGFDGSFHGRTIAAIFAANNPSYVEGFGPPPPGFVGAKFGDLEGLKALVGPTTAAILLEPVQGEGGARHWTEAQLKEIRRLCDETGTLLIYDEIQCGLGRSGKLFAHEWADGQADPDIMAVAKALGGGFPVGACLATAEAASGMTPGSHGSTYGGNPLAMAVGIASVEELVKPELLAHVRELAGYFGQQLSGLKDRYPDVVADIRGKGLLIGVKLVTPNREFMQHARDEKLLIAGGGDNCVRLLPPLTLTFEEAREAIEKLERACETARAKARNAEAAA</sequence>
<feature type="binding site" evidence="4">
    <location>
        <position position="287"/>
    </location>
    <ligand>
        <name>pyridoxal 5'-phosphate</name>
        <dbReference type="ChEBI" id="CHEBI:597326"/>
    </ligand>
</feature>
<dbReference type="NCBIfam" id="TIGR00707">
    <property type="entry name" value="argD"/>
    <property type="match status" value="1"/>
</dbReference>
<dbReference type="EMBL" id="CP000747">
    <property type="protein sequence ID" value="ACG79348.1"/>
    <property type="molecule type" value="Genomic_DNA"/>
</dbReference>
<dbReference type="Pfam" id="PF00202">
    <property type="entry name" value="Aminotran_3"/>
    <property type="match status" value="1"/>
</dbReference>
<proteinExistence type="inferred from homology"/>
<keyword evidence="4" id="KW-0963">Cytoplasm</keyword>
<dbReference type="PANTHER" id="PTHR11986">
    <property type="entry name" value="AMINOTRANSFERASE CLASS III"/>
    <property type="match status" value="1"/>
</dbReference>
<accession>B4R8Y3</accession>
<dbReference type="HOGENOM" id="CLU_016922_10_1_5"/>
<feature type="modified residue" description="N6-(pyridoxal phosphate)lysine" evidence="4">
    <location>
        <position position="258"/>
    </location>
</feature>
<dbReference type="eggNOG" id="COG4992">
    <property type="taxonomic scope" value="Bacteria"/>
</dbReference>
<dbReference type="HAMAP" id="MF_01107">
    <property type="entry name" value="ArgD_aminotrans_3"/>
    <property type="match status" value="1"/>
</dbReference>
<gene>
    <name evidence="4 6" type="primary">argD</name>
    <name evidence="6" type="ordered locus">PHZ_c2939</name>
</gene>
<feature type="binding site" evidence="4">
    <location>
        <begin position="227"/>
        <end position="230"/>
    </location>
    <ligand>
        <name>pyridoxal 5'-phosphate</name>
        <dbReference type="ChEBI" id="CHEBI:597326"/>
    </ligand>
</feature>
<dbReference type="SUPFAM" id="SSF53383">
    <property type="entry name" value="PLP-dependent transferases"/>
    <property type="match status" value="1"/>
</dbReference>
<keyword evidence="7" id="KW-1185">Reference proteome</keyword>
<dbReference type="GO" id="GO:0030170">
    <property type="term" value="F:pyridoxal phosphate binding"/>
    <property type="evidence" value="ECO:0007669"/>
    <property type="project" value="InterPro"/>
</dbReference>
<keyword evidence="4" id="KW-0055">Arginine biosynthesis</keyword>
<dbReference type="PROSITE" id="PS00600">
    <property type="entry name" value="AA_TRANSFER_CLASS_3"/>
    <property type="match status" value="1"/>
</dbReference>
<dbReference type="KEGG" id="pzu:PHZ_c2939"/>
<evidence type="ECO:0000256" key="4">
    <source>
        <dbReference type="HAMAP-Rule" id="MF_01107"/>
    </source>
</evidence>
<dbReference type="InterPro" id="IPR015424">
    <property type="entry name" value="PyrdxlP-dep_Trfase"/>
</dbReference>
<evidence type="ECO:0000256" key="1">
    <source>
        <dbReference type="ARBA" id="ARBA00022576"/>
    </source>
</evidence>
<name>B4R8Y3_PHEZH</name>
<comment type="similarity">
    <text evidence="4">Belongs to the class-III pyridoxal-phosphate-dependent aminotransferase family. ArgD subfamily.</text>
</comment>
<keyword evidence="4" id="KW-0028">Amino-acid biosynthesis</keyword>
<feature type="binding site" evidence="4">
    <location>
        <position position="142"/>
    </location>
    <ligand>
        <name>pyridoxal 5'-phosphate</name>
        <dbReference type="ChEBI" id="CHEBI:597326"/>
    </ligand>
</feature>
<organism evidence="6 7">
    <name type="scientific">Phenylobacterium zucineum (strain HLK1)</name>
    <dbReference type="NCBI Taxonomy" id="450851"/>
    <lineage>
        <taxon>Bacteria</taxon>
        <taxon>Pseudomonadati</taxon>
        <taxon>Pseudomonadota</taxon>
        <taxon>Alphaproteobacteria</taxon>
        <taxon>Caulobacterales</taxon>
        <taxon>Caulobacteraceae</taxon>
        <taxon>Phenylobacterium</taxon>
    </lineage>
</organism>
<comment type="pathway">
    <text evidence="4">Amino-acid biosynthesis; L-arginine biosynthesis; N(2)-acetyl-L-ornithine from L-glutamate: step 4/4.</text>
</comment>
<dbReference type="NCBIfam" id="NF002325">
    <property type="entry name" value="PRK01278.1"/>
    <property type="match status" value="1"/>
</dbReference>
<comment type="catalytic activity">
    <reaction evidence="4">
        <text>N(2)-acetyl-L-ornithine + 2-oxoglutarate = N-acetyl-L-glutamate 5-semialdehyde + L-glutamate</text>
        <dbReference type="Rhea" id="RHEA:18049"/>
        <dbReference type="ChEBI" id="CHEBI:16810"/>
        <dbReference type="ChEBI" id="CHEBI:29123"/>
        <dbReference type="ChEBI" id="CHEBI:29985"/>
        <dbReference type="ChEBI" id="CHEBI:57805"/>
        <dbReference type="EC" id="2.6.1.11"/>
    </reaction>
</comment>
<comment type="cofactor">
    <cofactor evidence="4">
        <name>pyridoxal 5'-phosphate</name>
        <dbReference type="ChEBI" id="CHEBI:597326"/>
    </cofactor>
    <text evidence="4">Binds 1 pyridoxal phosphate per subunit.</text>
</comment>